<evidence type="ECO:0000259" key="12">
    <source>
        <dbReference type="PROSITE" id="PS51448"/>
    </source>
</evidence>
<proteinExistence type="inferred from homology"/>
<organism evidence="13 14">
    <name type="scientific">Cylicocyclus nassatus</name>
    <name type="common">Nematode worm</name>
    <dbReference type="NCBI Taxonomy" id="53992"/>
    <lineage>
        <taxon>Eukaryota</taxon>
        <taxon>Metazoa</taxon>
        <taxon>Ecdysozoa</taxon>
        <taxon>Nematoda</taxon>
        <taxon>Chromadorea</taxon>
        <taxon>Rhabditida</taxon>
        <taxon>Rhabditina</taxon>
        <taxon>Rhabditomorpha</taxon>
        <taxon>Strongyloidea</taxon>
        <taxon>Strongylidae</taxon>
        <taxon>Cylicocyclus</taxon>
    </lineage>
</organism>
<dbReference type="SUPFAM" id="SSF57492">
    <property type="entry name" value="Trefoil"/>
    <property type="match status" value="1"/>
</dbReference>
<evidence type="ECO:0000256" key="3">
    <source>
        <dbReference type="ARBA" id="ARBA00022801"/>
    </source>
</evidence>
<evidence type="ECO:0000313" key="14">
    <source>
        <dbReference type="Proteomes" id="UP001176961"/>
    </source>
</evidence>
<evidence type="ECO:0000256" key="1">
    <source>
        <dbReference type="ARBA" id="ARBA00004370"/>
    </source>
</evidence>
<dbReference type="InterPro" id="IPR025887">
    <property type="entry name" value="Glyco_hydro_31_N_dom"/>
</dbReference>
<feature type="chain" id="PRO_5041329763" description="Maltase" evidence="11">
    <location>
        <begin position="16"/>
        <end position="944"/>
    </location>
</feature>
<evidence type="ECO:0000256" key="11">
    <source>
        <dbReference type="SAM" id="SignalP"/>
    </source>
</evidence>
<evidence type="ECO:0000256" key="6">
    <source>
        <dbReference type="ARBA" id="ARBA00023180"/>
    </source>
</evidence>
<dbReference type="InterPro" id="IPR030458">
    <property type="entry name" value="Glyco_hydro_31_AS"/>
</dbReference>
<evidence type="ECO:0000256" key="4">
    <source>
        <dbReference type="ARBA" id="ARBA00023136"/>
    </source>
</evidence>
<dbReference type="CDD" id="cd14752">
    <property type="entry name" value="GH31_N"/>
    <property type="match status" value="1"/>
</dbReference>
<evidence type="ECO:0000256" key="2">
    <source>
        <dbReference type="ARBA" id="ARBA00007806"/>
    </source>
</evidence>
<dbReference type="Gene3D" id="2.60.40.1180">
    <property type="entry name" value="Golgi alpha-mannosidase II"/>
    <property type="match status" value="2"/>
</dbReference>
<dbReference type="PANTHER" id="PTHR22762">
    <property type="entry name" value="ALPHA-GLUCOSIDASE"/>
    <property type="match status" value="1"/>
</dbReference>
<dbReference type="InterPro" id="IPR048395">
    <property type="entry name" value="Glyco_hydro_31_C"/>
</dbReference>
<keyword evidence="7 10" id="KW-0326">Glycosidase</keyword>
<dbReference type="PANTHER" id="PTHR22762:SF133">
    <property type="entry name" value="P-TYPE DOMAIN-CONTAINING PROTEIN"/>
    <property type="match status" value="1"/>
</dbReference>
<keyword evidence="14" id="KW-1185">Reference proteome</keyword>
<comment type="subcellular location">
    <subcellularLocation>
        <location evidence="1">Membrane</location>
    </subcellularLocation>
</comment>
<dbReference type="SUPFAM" id="SSF74650">
    <property type="entry name" value="Galactose mutarotase-like"/>
    <property type="match status" value="1"/>
</dbReference>
<dbReference type="Pfam" id="PF00088">
    <property type="entry name" value="Trefoil"/>
    <property type="match status" value="1"/>
</dbReference>
<evidence type="ECO:0000313" key="13">
    <source>
        <dbReference type="EMBL" id="CAJ0599537.1"/>
    </source>
</evidence>
<evidence type="ECO:0000256" key="10">
    <source>
        <dbReference type="RuleBase" id="RU361185"/>
    </source>
</evidence>
<dbReference type="InterPro" id="IPR011013">
    <property type="entry name" value="Gal_mutarotase_sf_dom"/>
</dbReference>
<feature type="signal peptide" evidence="11">
    <location>
        <begin position="1"/>
        <end position="15"/>
    </location>
</feature>
<comment type="caution">
    <text evidence="13">The sequence shown here is derived from an EMBL/GenBank/DDBJ whole genome shotgun (WGS) entry which is preliminary data.</text>
</comment>
<dbReference type="Proteomes" id="UP001176961">
    <property type="component" value="Unassembled WGS sequence"/>
</dbReference>
<keyword evidence="4" id="KW-0472">Membrane</keyword>
<dbReference type="PROSITE" id="PS51448">
    <property type="entry name" value="P_TREFOIL_2"/>
    <property type="match status" value="1"/>
</dbReference>
<comment type="caution">
    <text evidence="9">Lacks conserved residue(s) required for the propagation of feature annotation.</text>
</comment>
<evidence type="ECO:0000256" key="9">
    <source>
        <dbReference type="PROSITE-ProRule" id="PRU00779"/>
    </source>
</evidence>
<evidence type="ECO:0000256" key="5">
    <source>
        <dbReference type="ARBA" id="ARBA00023157"/>
    </source>
</evidence>
<dbReference type="SUPFAM" id="SSF51445">
    <property type="entry name" value="(Trans)glycosidases"/>
    <property type="match status" value="1"/>
</dbReference>
<sequence>MRFIPYIFLLGMVTGEDVRFDCHPEPDASEVVCKRRRCIWKEDNATEGIPYCYMQPKIGYKFLNKISDVITLTKSGGLENPWDKDIKEIYFASKYIGKTLNVKIYVPERYEPPLDLPNSVSESNEELELTTYDEDDPFYFTVTRKSTQTKLWDTSLGGLIFCNQFIQIATKLPSEEMYGWGENTHATLKHRFDRYTTWALFARDEWPYSEELTTKNLYGVHPFYMMLEEDGKAHGVFILNSNAQEIVTAPGPSLIHRTIGGNLDMYFFPGPTPEEVTQQYLALIGKPNLPAYWGLGFQISRWGYEKFTDLKNVVERNIQAGVPFDTVVGDIDYMDRRKDFTIGKVRKEFPAYVDQLHNRGMRVVLMFDPAVQVNYEPFERAMTAKAKFVEWERQDQVMTSINSLYPLVNGTRIMLGLVWPDNHTAFPDFLDPSGNTEKWWIDELVRFKQEIDYDGIWIDMNEPANFETNGNEWWSLRCPTDEGTIDARWDMPPYKTHNVWVFGKNAYLATKTLCMSAVQANGTLRHYDVKNLYGWSESKITQKGQYEAVGKRGIVISRSTFASSGRYCGHWLGDNSATWDDLRSAVIGAQEFNLFGIPYIGSDICGFNRPTEEELCLRWHQMGAFHTFMRNHNSLDMPPQDPANWASVAEATKKATLFRYSYLPYLYSLHFEASINGGTVIRPVFYEFPADSKTHDLSYEFLWGSSMLIAPVVHQGATSVKAYLPKDDWYSVFDYHYGQRVWEGEQIFPAPWDSLIPVFIRGGAIIPCQKPNITTDYTRKNAFKLVIVPGTRTSRSPDSAYGFLYWDDGESIVESFETYFYYHWRFTYKQSELEATLTIEMEHEANNLQIPTLDTVEIFNYKYPINLEKQRFMLNGNEVEIDRKASKFNLDDRVLFITKKNFIDMSAEKTMELSWKTNDAIDASSIAEAQLCLLFSSLMLFKLL</sequence>
<gene>
    <name evidence="13" type="ORF">CYNAS_LOCUS11520</name>
</gene>
<dbReference type="InterPro" id="IPR017853">
    <property type="entry name" value="GH"/>
</dbReference>
<dbReference type="InterPro" id="IPR044913">
    <property type="entry name" value="P_trefoil_dom_sf"/>
</dbReference>
<dbReference type="InterPro" id="IPR000519">
    <property type="entry name" value="P_trefoil_dom"/>
</dbReference>
<dbReference type="InterPro" id="IPR013780">
    <property type="entry name" value="Glyco_hydro_b"/>
</dbReference>
<reference evidence="13" key="1">
    <citation type="submission" date="2023-07" db="EMBL/GenBank/DDBJ databases">
        <authorList>
            <consortium name="CYATHOMIX"/>
        </authorList>
    </citation>
    <scope>NUCLEOTIDE SEQUENCE</scope>
    <source>
        <strain evidence="13">N/A</strain>
    </source>
</reference>
<accession>A0AA36GWD4</accession>
<dbReference type="InterPro" id="IPR000322">
    <property type="entry name" value="Glyco_hydro_31_TIM"/>
</dbReference>
<dbReference type="Pfam" id="PF13802">
    <property type="entry name" value="Gal_mutarotas_2"/>
    <property type="match status" value="1"/>
</dbReference>
<dbReference type="Gene3D" id="4.10.110.10">
    <property type="entry name" value="Spasmolytic Protein, domain 1"/>
    <property type="match status" value="1"/>
</dbReference>
<keyword evidence="6" id="KW-0325">Glycoprotein</keyword>
<dbReference type="GO" id="GO:0016020">
    <property type="term" value="C:membrane"/>
    <property type="evidence" value="ECO:0007669"/>
    <property type="project" value="UniProtKB-SubCell"/>
</dbReference>
<dbReference type="GO" id="GO:0005975">
    <property type="term" value="P:carbohydrate metabolic process"/>
    <property type="evidence" value="ECO:0007669"/>
    <property type="project" value="InterPro"/>
</dbReference>
<evidence type="ECO:0000256" key="8">
    <source>
        <dbReference type="ARBA" id="ARBA00041343"/>
    </source>
</evidence>
<name>A0AA36GWD4_CYLNA</name>
<keyword evidence="5" id="KW-1015">Disulfide bond</keyword>
<dbReference type="Gene3D" id="2.60.40.1760">
    <property type="entry name" value="glycosyl hydrolase (family 31)"/>
    <property type="match status" value="1"/>
</dbReference>
<protein>
    <recommendedName>
        <fullName evidence="8">Maltase</fullName>
    </recommendedName>
</protein>
<comment type="similarity">
    <text evidence="2 10">Belongs to the glycosyl hydrolase 31 family.</text>
</comment>
<dbReference type="Pfam" id="PF21365">
    <property type="entry name" value="Glyco_hydro_31_3rd"/>
    <property type="match status" value="1"/>
</dbReference>
<dbReference type="EMBL" id="CATQJL010000223">
    <property type="protein sequence ID" value="CAJ0599537.1"/>
    <property type="molecule type" value="Genomic_DNA"/>
</dbReference>
<dbReference type="Pfam" id="PF01055">
    <property type="entry name" value="Glyco_hydro_31_2nd"/>
    <property type="match status" value="1"/>
</dbReference>
<dbReference type="CDD" id="cd06602">
    <property type="entry name" value="GH31_MGAM_SI_GAA"/>
    <property type="match status" value="1"/>
</dbReference>
<keyword evidence="3 10" id="KW-0378">Hydrolase</keyword>
<feature type="domain" description="P-type" evidence="12">
    <location>
        <begin position="11"/>
        <end position="56"/>
    </location>
</feature>
<evidence type="ECO:0000256" key="7">
    <source>
        <dbReference type="ARBA" id="ARBA00023295"/>
    </source>
</evidence>
<dbReference type="AlphaFoldDB" id="A0AA36GWD4"/>
<keyword evidence="11" id="KW-0732">Signal</keyword>
<dbReference type="GO" id="GO:0030246">
    <property type="term" value="F:carbohydrate binding"/>
    <property type="evidence" value="ECO:0007669"/>
    <property type="project" value="InterPro"/>
</dbReference>
<dbReference type="SUPFAM" id="SSF51011">
    <property type="entry name" value="Glycosyl hydrolase domain"/>
    <property type="match status" value="1"/>
</dbReference>
<dbReference type="PROSITE" id="PS00129">
    <property type="entry name" value="GLYCOSYL_HYDROL_F31_1"/>
    <property type="match status" value="1"/>
</dbReference>
<dbReference type="GO" id="GO:0004558">
    <property type="term" value="F:alpha-1,4-glucosidase activity"/>
    <property type="evidence" value="ECO:0007669"/>
    <property type="project" value="TreeGrafter"/>
</dbReference>
<dbReference type="Gene3D" id="3.20.20.80">
    <property type="entry name" value="Glycosidases"/>
    <property type="match status" value="1"/>
</dbReference>